<dbReference type="Proteomes" id="UP000285883">
    <property type="component" value="Unassembled WGS sequence"/>
</dbReference>
<accession>A0A3R7JYT4</accession>
<dbReference type="PANTHER" id="PTHR22538:SF1">
    <property type="entry name" value="VWFD DOMAIN-CONTAINING PROTEIN"/>
    <property type="match status" value="1"/>
</dbReference>
<reference evidence="5 6" key="2">
    <citation type="submission" date="2018-07" db="EMBL/GenBank/DDBJ databases">
        <title>Genome sequencing of oomycete isolates from Chile give support for New Zealand origin for Phytophthora kernoviae and make available the first Nothophytophthora sp. genome.</title>
        <authorList>
            <person name="Studholme D.J."/>
            <person name="Sanfuentes E."/>
            <person name="Panda P."/>
            <person name="Hill R."/>
            <person name="Sambles C."/>
            <person name="Grant M."/>
            <person name="Williams N.M."/>
            <person name="Mcdougal R.L."/>
        </authorList>
    </citation>
    <scope>NUCLEOTIDE SEQUENCE [LARGE SCALE GENOMIC DNA]</scope>
    <source>
        <strain evidence="3">Chile2</strain>
        <strain evidence="4">Chile4</strain>
    </source>
</reference>
<evidence type="ECO:0000313" key="1">
    <source>
        <dbReference type="EMBL" id="KAG2521476.1"/>
    </source>
</evidence>
<comment type="caution">
    <text evidence="4">The sequence shown here is derived from an EMBL/GenBank/DDBJ whole genome shotgun (WGS) entry which is preliminary data.</text>
</comment>
<dbReference type="PANTHER" id="PTHR22538">
    <property type="entry name" value="CILIA- AND FLAGELLA-ASSOCIATED PROTEIN 74"/>
    <property type="match status" value="1"/>
</dbReference>
<gene>
    <name evidence="3" type="ORF">BBI17_005530</name>
    <name evidence="4" type="ORF">BBO99_00005437</name>
    <name evidence="1" type="ORF">JM16_006241</name>
    <name evidence="2" type="ORF">JM18_004936</name>
</gene>
<evidence type="ECO:0000313" key="4">
    <source>
        <dbReference type="EMBL" id="RLN79213.1"/>
    </source>
</evidence>
<dbReference type="InterPro" id="IPR029058">
    <property type="entry name" value="AB_hydrolase_fold"/>
</dbReference>
<dbReference type="Proteomes" id="UP000785171">
    <property type="component" value="Unassembled WGS sequence"/>
</dbReference>
<evidence type="ECO:0000313" key="6">
    <source>
        <dbReference type="Proteomes" id="UP000285883"/>
    </source>
</evidence>
<dbReference type="EMBL" id="JPWU03000128">
    <property type="protein sequence ID" value="KAG2525339.1"/>
    <property type="molecule type" value="Genomic_DNA"/>
</dbReference>
<organism evidence="4 5">
    <name type="scientific">Phytophthora kernoviae</name>
    <dbReference type="NCBI Taxonomy" id="325452"/>
    <lineage>
        <taxon>Eukaryota</taxon>
        <taxon>Sar</taxon>
        <taxon>Stramenopiles</taxon>
        <taxon>Oomycota</taxon>
        <taxon>Peronosporomycetes</taxon>
        <taxon>Peronosporales</taxon>
        <taxon>Peronosporaceae</taxon>
        <taxon>Phytophthora</taxon>
    </lineage>
</organism>
<evidence type="ECO:0000313" key="5">
    <source>
        <dbReference type="Proteomes" id="UP000285624"/>
    </source>
</evidence>
<protein>
    <recommendedName>
        <fullName evidence="7">GPI inositol-deacylase</fullName>
    </recommendedName>
</protein>
<evidence type="ECO:0000313" key="3">
    <source>
        <dbReference type="EMBL" id="RLN20863.1"/>
    </source>
</evidence>
<dbReference type="Proteomes" id="UP000285624">
    <property type="component" value="Unassembled WGS sequence"/>
</dbReference>
<dbReference type="EMBL" id="MAYM02001314">
    <property type="protein sequence ID" value="RLN20863.1"/>
    <property type="molecule type" value="Genomic_DNA"/>
</dbReference>
<keyword evidence="5" id="KW-1185">Reference proteome</keyword>
<evidence type="ECO:0000313" key="2">
    <source>
        <dbReference type="EMBL" id="KAG2525339.1"/>
    </source>
</evidence>
<evidence type="ECO:0008006" key="7">
    <source>
        <dbReference type="Google" id="ProtNLM"/>
    </source>
</evidence>
<dbReference type="Proteomes" id="UP000792063">
    <property type="component" value="Unassembled WGS sequence"/>
</dbReference>
<proteinExistence type="predicted"/>
<name>A0A3R7JYT4_9STRA</name>
<dbReference type="Gene3D" id="3.40.50.1820">
    <property type="entry name" value="alpha/beta hydrolase"/>
    <property type="match status" value="1"/>
</dbReference>
<reference evidence="1" key="1">
    <citation type="journal article" date="2015" name="Genom Data">
        <title>Genome sequences of six Phytophthora species associated with forests in New Zealand.</title>
        <authorList>
            <person name="Studholme D.J."/>
            <person name="McDougal R.L."/>
            <person name="Sambles C."/>
            <person name="Hansen E."/>
            <person name="Hardy G."/>
            <person name="Grant M."/>
            <person name="Ganley R.J."/>
            <person name="Williams N.M."/>
        </authorList>
    </citation>
    <scope>NUCLEOTIDE SEQUENCE</scope>
    <source>
        <strain evidence="1">NZFS 2646</strain>
        <strain evidence="2">NZFS 3630</strain>
    </source>
</reference>
<dbReference type="EMBL" id="MBDN02000156">
    <property type="protein sequence ID" value="RLN79213.1"/>
    <property type="molecule type" value="Genomic_DNA"/>
</dbReference>
<sequence length="209" mass="23072">MNVRWTNDTLQEKVCKHALSMSESSDVAGGIVKDTIVVTHSMGALMVAGGIANKKCSFDDSTTWVSMSAPMSGTMASNYVQDICTDDDTKAFRQILSLLGKCPVKDGMKSLAYQGGKYSTMDLNNAFLAAQVAYRDNVDAIIVEFKSGKHDGFVEFESCRGGFPETKFSASHEDRFYVTECNHADTAFLHGNSYFKETMQPVMWFECLL</sequence>
<dbReference type="AlphaFoldDB" id="A0A3R7JYT4"/>
<reference evidence="1" key="3">
    <citation type="submission" date="2020-06" db="EMBL/GenBank/DDBJ databases">
        <authorList>
            <person name="Studholme D.J."/>
        </authorList>
    </citation>
    <scope>NUCLEOTIDE SEQUENCE</scope>
    <source>
        <strain evidence="1">NZFS 2646</strain>
        <strain evidence="2">NZFS 3630</strain>
    </source>
</reference>
<dbReference type="EMBL" id="JPWV03000197">
    <property type="protein sequence ID" value="KAG2521476.1"/>
    <property type="molecule type" value="Genomic_DNA"/>
</dbReference>